<evidence type="ECO:0000256" key="12">
    <source>
        <dbReference type="ARBA" id="ARBA00023136"/>
    </source>
</evidence>
<dbReference type="GO" id="GO:0000288">
    <property type="term" value="P:nuclear-transcribed mRNA catabolic process, deadenylation-dependent decay"/>
    <property type="evidence" value="ECO:0007669"/>
    <property type="project" value="TreeGrafter"/>
</dbReference>
<organism evidence="18 19">
    <name type="scientific">Coccomyxa subellipsoidea (strain C-169)</name>
    <name type="common">Green microalga</name>
    <dbReference type="NCBI Taxonomy" id="574566"/>
    <lineage>
        <taxon>Eukaryota</taxon>
        <taxon>Viridiplantae</taxon>
        <taxon>Chlorophyta</taxon>
        <taxon>core chlorophytes</taxon>
        <taxon>Trebouxiophyceae</taxon>
        <taxon>Trebouxiophyceae incertae sedis</taxon>
        <taxon>Coccomyxaceae</taxon>
        <taxon>Coccomyxa</taxon>
        <taxon>Coccomyxa subellipsoidea</taxon>
    </lineage>
</organism>
<dbReference type="SUPFAM" id="SSF56219">
    <property type="entry name" value="DNase I-like"/>
    <property type="match status" value="1"/>
</dbReference>
<dbReference type="RefSeq" id="XP_005649715.1">
    <property type="nucleotide sequence ID" value="XM_005649658.1"/>
</dbReference>
<dbReference type="eggNOG" id="KOG3051">
    <property type="taxonomic scope" value="Eukaryota"/>
</dbReference>
<comment type="similarity">
    <text evidence="4">Belongs to the SUA5 family.</text>
</comment>
<gene>
    <name evidence="18" type="ORF">COCSUDRAFT_65132</name>
</gene>
<evidence type="ECO:0000256" key="8">
    <source>
        <dbReference type="ARBA" id="ARBA00022490"/>
    </source>
</evidence>
<name>I0Z3F2_COCSC</name>
<dbReference type="FunFam" id="3.90.870.10:FF:000007">
    <property type="entry name" value="YrdC N6-threonylcarbamoyltransferase domain containing"/>
    <property type="match status" value="1"/>
</dbReference>
<dbReference type="GO" id="GO:0005739">
    <property type="term" value="C:mitochondrion"/>
    <property type="evidence" value="ECO:0007669"/>
    <property type="project" value="UniProtKB-SubCell"/>
</dbReference>
<dbReference type="InterPro" id="IPR005135">
    <property type="entry name" value="Endo/exonuclease/phosphatase"/>
</dbReference>
<dbReference type="InterPro" id="IPR036691">
    <property type="entry name" value="Endo/exonu/phosph_ase_sf"/>
</dbReference>
<dbReference type="Pfam" id="PF21171">
    <property type="entry name" value="PDE12-like_N"/>
    <property type="match status" value="1"/>
</dbReference>
<dbReference type="InterPro" id="IPR050410">
    <property type="entry name" value="CCR4/nocturin_mRNA_transcr"/>
</dbReference>
<dbReference type="KEGG" id="csl:COCSUDRAFT_65132"/>
<dbReference type="EMBL" id="AGSI01000004">
    <property type="protein sequence ID" value="EIE25171.1"/>
    <property type="molecule type" value="Genomic_DNA"/>
</dbReference>
<feature type="compositionally biased region" description="Low complexity" evidence="16">
    <location>
        <begin position="676"/>
        <end position="701"/>
    </location>
</feature>
<comment type="caution">
    <text evidence="18">The sequence shown here is derived from an EMBL/GenBank/DDBJ whole genome shotgun (WGS) entry which is preliminary data.</text>
</comment>
<dbReference type="GO" id="GO:0005886">
    <property type="term" value="C:plasma membrane"/>
    <property type="evidence" value="ECO:0007669"/>
    <property type="project" value="UniProtKB-SubCell"/>
</dbReference>
<keyword evidence="8" id="KW-0963">Cytoplasm</keyword>
<proteinExistence type="inferred from homology"/>
<comment type="subcellular location">
    <subcellularLocation>
        <location evidence="2">Cell membrane</location>
        <topology evidence="2">Peripheral membrane protein</topology>
    </subcellularLocation>
    <subcellularLocation>
        <location evidence="3">Cytoplasm</location>
    </subcellularLocation>
    <subcellularLocation>
        <location evidence="1">Mitochondrion</location>
    </subcellularLocation>
</comment>
<keyword evidence="7" id="KW-1003">Cell membrane</keyword>
<keyword evidence="9" id="KW-0808">Transferase</keyword>
<evidence type="ECO:0000256" key="10">
    <source>
        <dbReference type="ARBA" id="ARBA00022946"/>
    </source>
</evidence>
<dbReference type="PANTHER" id="PTHR12121">
    <property type="entry name" value="CARBON CATABOLITE REPRESSOR PROTEIN 4"/>
    <property type="match status" value="1"/>
</dbReference>
<reference evidence="18 19" key="1">
    <citation type="journal article" date="2012" name="Genome Biol.">
        <title>The genome of the polar eukaryotic microalga coccomyxa subellipsoidea reveals traits of cold adaptation.</title>
        <authorList>
            <person name="Blanc G."/>
            <person name="Agarkova I."/>
            <person name="Grimwood J."/>
            <person name="Kuo A."/>
            <person name="Brueggeman A."/>
            <person name="Dunigan D."/>
            <person name="Gurnon J."/>
            <person name="Ladunga I."/>
            <person name="Lindquist E."/>
            <person name="Lucas S."/>
            <person name="Pangilinan J."/>
            <person name="Proschold T."/>
            <person name="Salamov A."/>
            <person name="Schmutz J."/>
            <person name="Weeks D."/>
            <person name="Yamada T."/>
            <person name="Claverie J.M."/>
            <person name="Grigoriev I."/>
            <person name="Van Etten J."/>
            <person name="Lomsadze A."/>
            <person name="Borodovsky M."/>
        </authorList>
    </citation>
    <scope>NUCLEOTIDE SEQUENCE [LARGE SCALE GENOMIC DNA]</scope>
    <source>
        <strain evidence="18 19">C-169</strain>
    </source>
</reference>
<evidence type="ECO:0000256" key="7">
    <source>
        <dbReference type="ARBA" id="ARBA00022475"/>
    </source>
</evidence>
<evidence type="ECO:0000256" key="2">
    <source>
        <dbReference type="ARBA" id="ARBA00004202"/>
    </source>
</evidence>
<dbReference type="GO" id="GO:0000175">
    <property type="term" value="F:3'-5'-RNA exonuclease activity"/>
    <property type="evidence" value="ECO:0007669"/>
    <property type="project" value="TreeGrafter"/>
</dbReference>
<dbReference type="GeneID" id="17043173"/>
<evidence type="ECO:0000256" key="1">
    <source>
        <dbReference type="ARBA" id="ARBA00004173"/>
    </source>
</evidence>
<feature type="compositionally biased region" description="Low complexity" evidence="16">
    <location>
        <begin position="713"/>
        <end position="726"/>
    </location>
</feature>
<comment type="subunit">
    <text evidence="15">Interacts with RSC1A1.</text>
</comment>
<feature type="region of interest" description="Disordered" evidence="16">
    <location>
        <begin position="86"/>
        <end position="108"/>
    </location>
</feature>
<comment type="catalytic activity">
    <reaction evidence="13">
        <text>L-threonine + hydrogencarbonate + ATP = L-threonylcarbamoyladenylate + diphosphate + H2O</text>
        <dbReference type="Rhea" id="RHEA:36407"/>
        <dbReference type="ChEBI" id="CHEBI:15377"/>
        <dbReference type="ChEBI" id="CHEBI:17544"/>
        <dbReference type="ChEBI" id="CHEBI:30616"/>
        <dbReference type="ChEBI" id="CHEBI:33019"/>
        <dbReference type="ChEBI" id="CHEBI:57926"/>
        <dbReference type="ChEBI" id="CHEBI:73682"/>
        <dbReference type="EC" id="2.7.7.87"/>
    </reaction>
</comment>
<evidence type="ECO:0000256" key="4">
    <source>
        <dbReference type="ARBA" id="ARBA00007663"/>
    </source>
</evidence>
<dbReference type="eggNOG" id="KOG0620">
    <property type="taxonomic scope" value="Eukaryota"/>
</dbReference>
<feature type="region of interest" description="Disordered" evidence="16">
    <location>
        <begin position="205"/>
        <end position="233"/>
    </location>
</feature>
<evidence type="ECO:0000256" key="3">
    <source>
        <dbReference type="ARBA" id="ARBA00004496"/>
    </source>
</evidence>
<keyword evidence="10" id="KW-0809">Transit peptide</keyword>
<evidence type="ECO:0000256" key="11">
    <source>
        <dbReference type="ARBA" id="ARBA00023128"/>
    </source>
</evidence>
<feature type="compositionally biased region" description="Polar residues" evidence="16">
    <location>
        <begin position="579"/>
        <end position="588"/>
    </location>
</feature>
<dbReference type="Pfam" id="PF03372">
    <property type="entry name" value="Exo_endo_phos"/>
    <property type="match status" value="1"/>
</dbReference>
<dbReference type="InterPro" id="IPR017945">
    <property type="entry name" value="DHBP_synth_RibB-like_a/b_dom"/>
</dbReference>
<feature type="domain" description="YrdC-like" evidence="17">
    <location>
        <begin position="758"/>
        <end position="946"/>
    </location>
</feature>
<protein>
    <recommendedName>
        <fullName evidence="6">Threonylcarbamoyl-AMP synthase</fullName>
        <ecNumber evidence="5">2.7.7.87</ecNumber>
    </recommendedName>
</protein>
<evidence type="ECO:0000256" key="5">
    <source>
        <dbReference type="ARBA" id="ARBA00012584"/>
    </source>
</evidence>
<dbReference type="STRING" id="574566.I0Z3F2"/>
<accession>I0Z3F2</accession>
<keyword evidence="19" id="KW-1185">Reference proteome</keyword>
<evidence type="ECO:0000256" key="13">
    <source>
        <dbReference type="ARBA" id="ARBA00048366"/>
    </source>
</evidence>
<keyword evidence="11" id="KW-0496">Mitochondrion</keyword>
<dbReference type="InterPro" id="IPR048821">
    <property type="entry name" value="PDE12-like_N"/>
</dbReference>
<dbReference type="GO" id="GO:0003725">
    <property type="term" value="F:double-stranded RNA binding"/>
    <property type="evidence" value="ECO:0007669"/>
    <property type="project" value="InterPro"/>
</dbReference>
<dbReference type="Gene3D" id="3.90.870.10">
    <property type="entry name" value="DHBP synthase"/>
    <property type="match status" value="1"/>
</dbReference>
<dbReference type="PANTHER" id="PTHR12121:SF37">
    <property type="entry name" value="2',5'-PHOSPHODIESTERASE 12"/>
    <property type="match status" value="1"/>
</dbReference>
<evidence type="ECO:0000256" key="15">
    <source>
        <dbReference type="ARBA" id="ARBA00063146"/>
    </source>
</evidence>
<feature type="compositionally biased region" description="Low complexity" evidence="16">
    <location>
        <begin position="205"/>
        <end position="214"/>
    </location>
</feature>
<comment type="function">
    <text evidence="14">Cytoplasmic and mitochondrial threonylcarbamoyl-AMP synthase required for the formation of a threonylcarbamoyl group on adenosine at position 37 (t(6)A37) in tRNAs that read codons beginning with adenine. Catalyzes the conversion of L-threonine, HCO(3)(-)/CO(2) and ATP to give threonylcarbamoyl-AMP (TC-AMP) as the acyladenylate intermediate, with the release of diphosphate. Participates in t(6)A37 formation in cytoplasmic and mitochondrial tRNAs. May regulate the activity of some transporters.</text>
</comment>
<dbReference type="AlphaFoldDB" id="I0Z3F2"/>
<dbReference type="EC" id="2.7.7.87" evidence="5"/>
<dbReference type="Proteomes" id="UP000007264">
    <property type="component" value="Unassembled WGS sequence"/>
</dbReference>
<dbReference type="Pfam" id="PF01300">
    <property type="entry name" value="Sua5_yciO_yrdC"/>
    <property type="match status" value="1"/>
</dbReference>
<dbReference type="SUPFAM" id="SSF55821">
    <property type="entry name" value="YrdC/RibB"/>
    <property type="match status" value="1"/>
</dbReference>
<evidence type="ECO:0000256" key="6">
    <source>
        <dbReference type="ARBA" id="ARBA00015492"/>
    </source>
</evidence>
<evidence type="ECO:0000256" key="9">
    <source>
        <dbReference type="ARBA" id="ARBA00022679"/>
    </source>
</evidence>
<evidence type="ECO:0000259" key="17">
    <source>
        <dbReference type="PROSITE" id="PS51163"/>
    </source>
</evidence>
<evidence type="ECO:0000256" key="16">
    <source>
        <dbReference type="SAM" id="MobiDB-lite"/>
    </source>
</evidence>
<keyword evidence="12" id="KW-0472">Membrane</keyword>
<dbReference type="InterPro" id="IPR006070">
    <property type="entry name" value="Sua5-like_dom"/>
</dbReference>
<feature type="region of interest" description="Disordered" evidence="16">
    <location>
        <begin position="571"/>
        <end position="592"/>
    </location>
</feature>
<evidence type="ECO:0000256" key="14">
    <source>
        <dbReference type="ARBA" id="ARBA00058524"/>
    </source>
</evidence>
<dbReference type="PROSITE" id="PS51163">
    <property type="entry name" value="YRDC"/>
    <property type="match status" value="1"/>
</dbReference>
<evidence type="ECO:0000313" key="19">
    <source>
        <dbReference type="Proteomes" id="UP000007264"/>
    </source>
</evidence>
<dbReference type="OrthoDB" id="412787at2759"/>
<evidence type="ECO:0000313" key="18">
    <source>
        <dbReference type="EMBL" id="EIE25171.1"/>
    </source>
</evidence>
<dbReference type="Gene3D" id="3.60.10.10">
    <property type="entry name" value="Endonuclease/exonuclease/phosphatase"/>
    <property type="match status" value="1"/>
</dbReference>
<feature type="region of interest" description="Disordered" evidence="16">
    <location>
        <begin position="676"/>
        <end position="726"/>
    </location>
</feature>
<dbReference type="GO" id="GO:0061710">
    <property type="term" value="F:L-threonylcarbamoyladenylate synthase"/>
    <property type="evidence" value="ECO:0007669"/>
    <property type="project" value="UniProtKB-EC"/>
</dbReference>
<sequence>MICSKLLPRTNILHSTIPYALWSRRVCSKHSLFKAASSSFQTVDMQQVVVKSFPAEENLQIELMVGGKQRFMDRPKTEPLERTLARIQKNAAPVPDKKAKRSPSQRKTQAEVSSITVELYEDMLEGRQVAGSIPNAEAWQPGRILQVGETTFSIILNPPAADKLQVYGRPMVGYPLCPTVQVMFSDEGDCRWQWYRSAERTAVAAASVNRSRSPSPRRRQPLPDSETEGTDAAWQPLPFAQERVYSPIAEDAGHRLRLQCTPWRGSGSAHGEAASGKPVTVETDPVTAGPAFTAAAQRQAHTSTPLAPPGVRVVTYNILADQYASTDYAQEHLFAYCPREYMVPEYRRPLIMQEILGYNADVICLQEVDGKAFTTFFQPLMSHAGFEGQYTNKAGETAEGSAMFYRRSRFELVHKVDIPMKNVFASLLIGDARSLSLHAQFLPLLHASPHLVQALQRVSTVAQLSVLAPRQPAPADEGPLCVVNTHLFFHPKASHIRTLHAAAMLAEAHAVMQEVGQQLGQTPALLFCGDLNSDKNDGISGAVELLQKGSLPPDHWDWAWGADFRFVKDGNAGEDTGDHASTSGSKPGNRQAPLLTMKMPFSLRSADGGRYEYTNYVKGYSGLLDYVFFQPERMCAREALPLPGAAELAGWLPSQRFPSDHLSLVFDLQWLPSEDAPATAAGPTGTAEHAESRSASSAPAELGSEQQRRGQPAGADAAGGSSENGSASAFAWADGMLARGDGAEAAARPRGCVMPADESGAAVAAEALRRGDVVAVPTDTLYGLAACANSEQGVGRLYAIKHRQAHVPLAICVADVAVVEQYGMCAHLPQGLLDDLLPGPVTVLLARRPDAALSAALNPGVQTIGIRVPDSAFMLEACRQHGRAVALTSANISGAISPTSIHDFEQLWPQCAAVFDAGIVGADRAGSTVVDLSLEGSFRILREGSHPSHVRQVLTEKYGIAEQ</sequence>